<reference evidence="7" key="1">
    <citation type="submission" date="2022-01" db="EMBL/GenBank/DDBJ databases">
        <authorList>
            <person name="King R."/>
        </authorList>
    </citation>
    <scope>NUCLEOTIDE SEQUENCE</scope>
</reference>
<dbReference type="OrthoDB" id="6602337at2759"/>
<evidence type="ECO:0000256" key="2">
    <source>
        <dbReference type="ARBA" id="ARBA00016807"/>
    </source>
</evidence>
<feature type="domain" description="Myb/SANT-like DNA-binding" evidence="6">
    <location>
        <begin position="20"/>
        <end position="61"/>
    </location>
</feature>
<dbReference type="Proteomes" id="UP001153737">
    <property type="component" value="Chromosome 2"/>
</dbReference>
<organism evidence="7 8">
    <name type="scientific">Phaedon cochleariae</name>
    <name type="common">Mustard beetle</name>
    <dbReference type="NCBI Taxonomy" id="80249"/>
    <lineage>
        <taxon>Eukaryota</taxon>
        <taxon>Metazoa</taxon>
        <taxon>Ecdysozoa</taxon>
        <taxon>Arthropoda</taxon>
        <taxon>Hexapoda</taxon>
        <taxon>Insecta</taxon>
        <taxon>Pterygota</taxon>
        <taxon>Neoptera</taxon>
        <taxon>Endopterygota</taxon>
        <taxon>Coleoptera</taxon>
        <taxon>Polyphaga</taxon>
        <taxon>Cucujiformia</taxon>
        <taxon>Chrysomeloidea</taxon>
        <taxon>Chrysomelidae</taxon>
        <taxon>Chrysomelinae</taxon>
        <taxon>Chrysomelini</taxon>
        <taxon>Phaedon</taxon>
    </lineage>
</organism>
<dbReference type="AlphaFoldDB" id="A0A9N9SJ02"/>
<keyword evidence="8" id="KW-1185">Reference proteome</keyword>
<sequence length="240" mass="26770">MEGDFIFRSSTINPTVDPNYIEKKWEELVGKLNSLGKGPVLSVETWQKRFKDWKNSTRAKYRKIYENRLITGGGVGVKIELTPLEEIGLSVWGKVAVTGRPLVMVSGGLAGSTNDHLDEIENLDETEETAVSTNEGIGDIEEIIILNEATNKFGKKLYKLMNIAVFGMTMENIRKHRVVKLCGSWNGRYGAKNMIASSKFRGQTILGDDLIAIELAESEIVFNKPLYIGMAILDSFKTCM</sequence>
<evidence type="ECO:0000313" key="8">
    <source>
        <dbReference type="Proteomes" id="UP001153737"/>
    </source>
</evidence>
<evidence type="ECO:0000256" key="4">
    <source>
        <dbReference type="ARBA" id="ARBA00023163"/>
    </source>
</evidence>
<keyword evidence="4" id="KW-0804">Transcription</keyword>
<proteinExistence type="predicted"/>
<evidence type="ECO:0000259" key="6">
    <source>
        <dbReference type="Pfam" id="PF13873"/>
    </source>
</evidence>
<reference evidence="7" key="2">
    <citation type="submission" date="2022-10" db="EMBL/GenBank/DDBJ databases">
        <authorList>
            <consortium name="ENA_rothamsted_submissions"/>
            <consortium name="culmorum"/>
            <person name="King R."/>
        </authorList>
    </citation>
    <scope>NUCLEOTIDE SEQUENCE</scope>
</reference>
<keyword evidence="3" id="KW-0805">Transcription regulation</keyword>
<comment type="function">
    <text evidence="5">Involved in transvection phenomena (= synapsis-dependent gene expression), where the synaptic pairing of chromosomes carrying genes with which zeste interacts influences the expression of these genes. Zeste binds to DNA and stimulates transcription from a nearby promoter.</text>
</comment>
<protein>
    <recommendedName>
        <fullName evidence="2">Regulatory protein zeste</fullName>
    </recommendedName>
</protein>
<dbReference type="Pfam" id="PF13873">
    <property type="entry name" value="Myb_DNA-bind_5"/>
    <property type="match status" value="1"/>
</dbReference>
<comment type="subunit">
    <text evidence="1">Self-associates forming complexes of several hundred monomers.</text>
</comment>
<evidence type="ECO:0000313" key="7">
    <source>
        <dbReference type="EMBL" id="CAG9818877.1"/>
    </source>
</evidence>
<name>A0A9N9SJ02_PHACE</name>
<accession>A0A9N9SJ02</accession>
<evidence type="ECO:0000256" key="5">
    <source>
        <dbReference type="ARBA" id="ARBA00025466"/>
    </source>
</evidence>
<gene>
    <name evidence="7" type="ORF">PHAECO_LOCUS6410</name>
</gene>
<dbReference type="EMBL" id="OU896708">
    <property type="protein sequence ID" value="CAG9818877.1"/>
    <property type="molecule type" value="Genomic_DNA"/>
</dbReference>
<dbReference type="InterPro" id="IPR028002">
    <property type="entry name" value="Myb_DNA-bind_5"/>
</dbReference>
<evidence type="ECO:0000256" key="3">
    <source>
        <dbReference type="ARBA" id="ARBA00023015"/>
    </source>
</evidence>
<evidence type="ECO:0000256" key="1">
    <source>
        <dbReference type="ARBA" id="ARBA00011764"/>
    </source>
</evidence>